<sequence length="89" mass="9707">MKDSPSDSWLHQPLLHCSLLSQGDTGHYGRGSDTTEETKRPGPGGRRSGTEQGELEENCGCQEHEGKDRTSTEKPNALQHGADSFGNKR</sequence>
<keyword evidence="3" id="KW-1185">Reference proteome</keyword>
<evidence type="ECO:0000313" key="3">
    <source>
        <dbReference type="Proteomes" id="UP001497482"/>
    </source>
</evidence>
<evidence type="ECO:0000256" key="1">
    <source>
        <dbReference type="SAM" id="MobiDB-lite"/>
    </source>
</evidence>
<feature type="compositionally biased region" description="Basic and acidic residues" evidence="1">
    <location>
        <begin position="62"/>
        <end position="72"/>
    </location>
</feature>
<protein>
    <submittedName>
        <fullName evidence="2">Uncharacterized protein</fullName>
    </submittedName>
</protein>
<dbReference type="EMBL" id="OZ035835">
    <property type="protein sequence ID" value="CAL1577602.1"/>
    <property type="molecule type" value="Genomic_DNA"/>
</dbReference>
<dbReference type="AlphaFoldDB" id="A0AAV2JPN4"/>
<reference evidence="2 3" key="1">
    <citation type="submission" date="2024-04" db="EMBL/GenBank/DDBJ databases">
        <authorList>
            <person name="Waldvogel A.-M."/>
            <person name="Schoenle A."/>
        </authorList>
    </citation>
    <scope>NUCLEOTIDE SEQUENCE [LARGE SCALE GENOMIC DNA]</scope>
</reference>
<name>A0AAV2JPN4_KNICA</name>
<evidence type="ECO:0000313" key="2">
    <source>
        <dbReference type="EMBL" id="CAL1577602.1"/>
    </source>
</evidence>
<organism evidence="2 3">
    <name type="scientific">Knipowitschia caucasica</name>
    <name type="common">Caucasian dwarf goby</name>
    <name type="synonym">Pomatoschistus caucasicus</name>
    <dbReference type="NCBI Taxonomy" id="637954"/>
    <lineage>
        <taxon>Eukaryota</taxon>
        <taxon>Metazoa</taxon>
        <taxon>Chordata</taxon>
        <taxon>Craniata</taxon>
        <taxon>Vertebrata</taxon>
        <taxon>Euteleostomi</taxon>
        <taxon>Actinopterygii</taxon>
        <taxon>Neopterygii</taxon>
        <taxon>Teleostei</taxon>
        <taxon>Neoteleostei</taxon>
        <taxon>Acanthomorphata</taxon>
        <taxon>Gobiaria</taxon>
        <taxon>Gobiiformes</taxon>
        <taxon>Gobioidei</taxon>
        <taxon>Gobiidae</taxon>
        <taxon>Gobiinae</taxon>
        <taxon>Knipowitschia</taxon>
    </lineage>
</organism>
<feature type="region of interest" description="Disordered" evidence="1">
    <location>
        <begin position="20"/>
        <end position="89"/>
    </location>
</feature>
<proteinExistence type="predicted"/>
<accession>A0AAV2JPN4</accession>
<gene>
    <name evidence="2" type="ORF">KC01_LOCUS8928</name>
</gene>
<dbReference type="Proteomes" id="UP001497482">
    <property type="component" value="Chromosome 13"/>
</dbReference>